<evidence type="ECO:0000313" key="1">
    <source>
        <dbReference type="EMBL" id="KQM08366.1"/>
    </source>
</evidence>
<evidence type="ECO:0008006" key="3">
    <source>
        <dbReference type="Google" id="ProtNLM"/>
    </source>
</evidence>
<organism evidence="1 2">
    <name type="scientific">Candidatus [Bacteroides] periocalifornicus</name>
    <dbReference type="NCBI Taxonomy" id="1702214"/>
    <lineage>
        <taxon>Bacteria</taxon>
        <taxon>Pseudomonadati</taxon>
        <taxon>Bacteroidota</taxon>
    </lineage>
</organism>
<dbReference type="Pfam" id="PF13715">
    <property type="entry name" value="CarbopepD_reg_2"/>
    <property type="match status" value="1"/>
</dbReference>
<accession>A0A0Q4AWX2</accession>
<evidence type="ECO:0000313" key="2">
    <source>
        <dbReference type="Proteomes" id="UP000054172"/>
    </source>
</evidence>
<proteinExistence type="predicted"/>
<dbReference type="InterPro" id="IPR043741">
    <property type="entry name" value="DUF5686"/>
</dbReference>
<dbReference type="STRING" id="1702214.AL399_07650"/>
<dbReference type="PROSITE" id="PS51257">
    <property type="entry name" value="PROKAR_LIPOPROTEIN"/>
    <property type="match status" value="1"/>
</dbReference>
<dbReference type="PATRIC" id="fig|1702214.3.peg.1319"/>
<gene>
    <name evidence="1" type="ORF">AL399_07650</name>
</gene>
<dbReference type="SUPFAM" id="SSF49464">
    <property type="entry name" value="Carboxypeptidase regulatory domain-like"/>
    <property type="match status" value="1"/>
</dbReference>
<dbReference type="AlphaFoldDB" id="A0A0Q4AWX2"/>
<dbReference type="InterPro" id="IPR008969">
    <property type="entry name" value="CarboxyPept-like_regulatory"/>
</dbReference>
<dbReference type="Pfam" id="PF18939">
    <property type="entry name" value="DUF5686"/>
    <property type="match status" value="1"/>
</dbReference>
<reference evidence="1" key="1">
    <citation type="submission" date="2015-08" db="EMBL/GenBank/DDBJ databases">
        <title>Candidatus Bacteriodes Periocalifornicus.</title>
        <authorList>
            <person name="McLean J.S."/>
            <person name="Kelley S."/>
        </authorList>
    </citation>
    <scope>NUCLEOTIDE SEQUENCE [LARGE SCALE GENOMIC DNA]</scope>
    <source>
        <strain evidence="1">12B</strain>
    </source>
</reference>
<comment type="caution">
    <text evidence="1">The sequence shown here is derived from an EMBL/GenBank/DDBJ whole genome shotgun (WGS) entry which is preliminary data.</text>
</comment>
<dbReference type="Proteomes" id="UP000054172">
    <property type="component" value="Unassembled WGS sequence"/>
</dbReference>
<name>A0A0Q4AWX2_9BACT</name>
<sequence>MLDTAMRRNSTRLAILGALTFILSCAAYGQHALHGQFLDSATGKPLPFVNAVYDELGHGFTSDLQGRFAIQAKEPIRQLTVSYIGYRTARIPVDEQARRDGIRVKLAPVETAIEQVVVRASENPALRILRQVLAAKKRHDPDGLEGYGFTAYSKLTAFADQIKKAHRIKKLAYIPTDETQGRNQLMVNETVVKHDYLQGQHSNSVIASRTSGFQRFSLPILPSSFQSLSFYSPELELLGKKYLNPLSEAGLGQYWFRLRDTMIDSQGDTVFTITFRPRNESNPNSITGSLYINTHDYALQHAMAQNTVSLISGFNFEVKQRYTLYGDSIRIADELRSTVWSTESQLIMEVESYLKDVSLLPPPPKRTWMLADVDFGGRVGAAHDSLLANHRTTELTQADSITYRIVDSVGEAEKLDNKIEKFAPIMEGQIPIGPVNLDLSKILEFNYFERVRLGLGLVTNERLIRRVRLGGYGAYGFHDRHWKYGGSVRFRLHPATDTYLQASYQHDVAVPGERTEDRWFGRYLSRLYIAHMDYTTRHEVVLAWRTPGRLRFWLSGRYERVKNLTGLGFTTLTPDNIKRGGSADYRLGIAAFGVRWAPKSYLALFPDGLTEMGAGSPVLRLQSEVGFAWGDWARHYYRGHAELLHTANSAIYGTLHTRLNGMVVLGNYPLARGFLTSGGGGDRFNYLYYNSFVTILPGEFYHDAQVEWHALYNSRPWGSIPITEKWQPSLAVAANAGWGIQWNATMRADGHRYPDMRLGYYEVGLGLADPLPIAQLLPISTLYCLCYYRVGPYMDANWMRNLAFVLTAETTLF</sequence>
<keyword evidence="2" id="KW-1185">Reference proteome</keyword>
<dbReference type="EMBL" id="LIIK01000042">
    <property type="protein sequence ID" value="KQM08366.1"/>
    <property type="molecule type" value="Genomic_DNA"/>
</dbReference>
<protein>
    <recommendedName>
        <fullName evidence="3">Carboxypeptidase-like regulatory domain-containing protein</fullName>
    </recommendedName>
</protein>